<dbReference type="InterPro" id="IPR001296">
    <property type="entry name" value="Glyco_trans_1"/>
</dbReference>
<dbReference type="Pfam" id="PF13439">
    <property type="entry name" value="Glyco_transf_4"/>
    <property type="match status" value="1"/>
</dbReference>
<dbReference type="AlphaFoldDB" id="A0A5C7BHF1"/>
<dbReference type="OrthoDB" id="9806653at2"/>
<dbReference type="GO" id="GO:0016757">
    <property type="term" value="F:glycosyltransferase activity"/>
    <property type="evidence" value="ECO:0007669"/>
    <property type="project" value="InterPro"/>
</dbReference>
<accession>A0A5C7BHF1</accession>
<dbReference type="Proteomes" id="UP000321938">
    <property type="component" value="Unassembled WGS sequence"/>
</dbReference>
<dbReference type="Pfam" id="PF00534">
    <property type="entry name" value="Glycos_transf_1"/>
    <property type="match status" value="1"/>
</dbReference>
<evidence type="ECO:0000313" key="4">
    <source>
        <dbReference type="Proteomes" id="UP000321938"/>
    </source>
</evidence>
<sequence length="378" mass="42706">MNKIKVVHILNSVGGVDVSLRIILKNIDNQNFENVVIHGLEDTNTEFKDKDGKIIKEYKIPIQRNISPLKDSSSISKAIKILRKEKPDIIHAHSAKGGIIAKIATTFLKIPVLHTPQAYSFMSGQSKIKKTIFLSIEKMFVGPNNKILASSTSEQNRAINEVGYPIEQALLFNNSIKPISTIQSLSIDKTWPDNYICSVGRPSYQKNIELMLDVLNKIRKSISDIHLVLMGVGFHSPNLETVKKKIRVLNLESNITLLEWTTREDIFNIIKKSQLYLTTARYEGLPYAVIESLALSKPIVATDADGNRDLVIDNFNGRLIFNEDVKELSQSVVGIINSEEQKQMFSINSLKMFNENFNIINNIGNLENIYRNNVKLKK</sequence>
<dbReference type="SUPFAM" id="SSF53756">
    <property type="entry name" value="UDP-Glycosyltransferase/glycogen phosphorylase"/>
    <property type="match status" value="1"/>
</dbReference>
<dbReference type="EMBL" id="VOSB01000005">
    <property type="protein sequence ID" value="TXE19083.1"/>
    <property type="molecule type" value="Genomic_DNA"/>
</dbReference>
<dbReference type="InterPro" id="IPR028098">
    <property type="entry name" value="Glyco_trans_4-like_N"/>
</dbReference>
<protein>
    <submittedName>
        <fullName evidence="3">Glycosyltransferase family 1 protein</fullName>
    </submittedName>
</protein>
<name>A0A5C7BHF1_9FLAO</name>
<dbReference type="InterPro" id="IPR050194">
    <property type="entry name" value="Glycosyltransferase_grp1"/>
</dbReference>
<evidence type="ECO:0000259" key="1">
    <source>
        <dbReference type="Pfam" id="PF00534"/>
    </source>
</evidence>
<keyword evidence="3" id="KW-0808">Transferase</keyword>
<organism evidence="3 4">
    <name type="scientific">Psychroserpens burtonensis</name>
    <dbReference type="NCBI Taxonomy" id="49278"/>
    <lineage>
        <taxon>Bacteria</taxon>
        <taxon>Pseudomonadati</taxon>
        <taxon>Bacteroidota</taxon>
        <taxon>Flavobacteriia</taxon>
        <taxon>Flavobacteriales</taxon>
        <taxon>Flavobacteriaceae</taxon>
        <taxon>Psychroserpens</taxon>
    </lineage>
</organism>
<dbReference type="STRING" id="1123037.GCA_000425305_00095"/>
<feature type="domain" description="Glycosyltransferase subfamily 4-like N-terminal" evidence="2">
    <location>
        <begin position="13"/>
        <end position="165"/>
    </location>
</feature>
<comment type="caution">
    <text evidence="3">The sequence shown here is derived from an EMBL/GenBank/DDBJ whole genome shotgun (WGS) entry which is preliminary data.</text>
</comment>
<keyword evidence="4" id="KW-1185">Reference proteome</keyword>
<reference evidence="3 4" key="1">
    <citation type="submission" date="2019-08" db="EMBL/GenBank/DDBJ databases">
        <title>Genome of Psychroserpens burtonensis ACAM 167.</title>
        <authorList>
            <person name="Bowman J.P."/>
        </authorList>
    </citation>
    <scope>NUCLEOTIDE SEQUENCE [LARGE SCALE GENOMIC DNA]</scope>
    <source>
        <strain evidence="3 4">ACAM 167</strain>
    </source>
</reference>
<dbReference type="PANTHER" id="PTHR45947">
    <property type="entry name" value="SULFOQUINOVOSYL TRANSFERASE SQD2"/>
    <property type="match status" value="1"/>
</dbReference>
<proteinExistence type="predicted"/>
<dbReference type="RefSeq" id="WP_028870598.1">
    <property type="nucleotide sequence ID" value="NZ_VOSB01000005.1"/>
</dbReference>
<evidence type="ECO:0000313" key="3">
    <source>
        <dbReference type="EMBL" id="TXE19083.1"/>
    </source>
</evidence>
<evidence type="ECO:0000259" key="2">
    <source>
        <dbReference type="Pfam" id="PF13439"/>
    </source>
</evidence>
<feature type="domain" description="Glycosyl transferase family 1" evidence="1">
    <location>
        <begin position="193"/>
        <end position="349"/>
    </location>
</feature>
<dbReference type="Gene3D" id="3.40.50.2000">
    <property type="entry name" value="Glycogen Phosphorylase B"/>
    <property type="match status" value="2"/>
</dbReference>
<gene>
    <name evidence="3" type="ORF">ES692_04295</name>
</gene>
<dbReference type="PANTHER" id="PTHR45947:SF3">
    <property type="entry name" value="SULFOQUINOVOSYL TRANSFERASE SQD2"/>
    <property type="match status" value="1"/>
</dbReference>